<feature type="non-terminal residue" evidence="2">
    <location>
        <position position="96"/>
    </location>
</feature>
<name>J9GHJ3_9ZZZZ</name>
<evidence type="ECO:0000313" key="2">
    <source>
        <dbReference type="EMBL" id="EJX06957.1"/>
    </source>
</evidence>
<sequence length="96" mass="10781">MKRRGIISLFAAAVITATTGSLYSCKDYDDEMYTELSGQLIDQNTSLNDAINAQKDALEQLKGELQASKQECQDKLNALKLELDKYLTKEEANQKF</sequence>
<organism evidence="2">
    <name type="scientific">gut metagenome</name>
    <dbReference type="NCBI Taxonomy" id="749906"/>
    <lineage>
        <taxon>unclassified sequences</taxon>
        <taxon>metagenomes</taxon>
        <taxon>organismal metagenomes</taxon>
    </lineage>
</organism>
<accession>J9GHJ3</accession>
<gene>
    <name evidence="2" type="ORF">EVA_04934</name>
</gene>
<dbReference type="EMBL" id="AMCI01001008">
    <property type="protein sequence ID" value="EJX06957.1"/>
    <property type="molecule type" value="Genomic_DNA"/>
</dbReference>
<keyword evidence="1" id="KW-0175">Coiled coil</keyword>
<protein>
    <submittedName>
        <fullName evidence="2">Secreted protein</fullName>
    </submittedName>
</protein>
<proteinExistence type="predicted"/>
<dbReference type="PROSITE" id="PS51257">
    <property type="entry name" value="PROKAR_LIPOPROTEIN"/>
    <property type="match status" value="1"/>
</dbReference>
<dbReference type="AlphaFoldDB" id="J9GHJ3"/>
<reference evidence="2" key="1">
    <citation type="journal article" date="2012" name="PLoS ONE">
        <title>Gene sets for utilization of primary and secondary nutrition supplies in the distal gut of endangered iberian lynx.</title>
        <authorList>
            <person name="Alcaide M."/>
            <person name="Messina E."/>
            <person name="Richter M."/>
            <person name="Bargiela R."/>
            <person name="Peplies J."/>
            <person name="Huws S.A."/>
            <person name="Newbold C.J."/>
            <person name="Golyshin P.N."/>
            <person name="Simon M.A."/>
            <person name="Lopez G."/>
            <person name="Yakimov M.M."/>
            <person name="Ferrer M."/>
        </authorList>
    </citation>
    <scope>NUCLEOTIDE SEQUENCE</scope>
</reference>
<feature type="coiled-coil region" evidence="1">
    <location>
        <begin position="44"/>
        <end position="89"/>
    </location>
</feature>
<evidence type="ECO:0000256" key="1">
    <source>
        <dbReference type="SAM" id="Coils"/>
    </source>
</evidence>
<comment type="caution">
    <text evidence="2">The sequence shown here is derived from an EMBL/GenBank/DDBJ whole genome shotgun (WGS) entry which is preliminary data.</text>
</comment>